<dbReference type="EMBL" id="KN832568">
    <property type="protein sequence ID" value="KII85059.1"/>
    <property type="molecule type" value="Genomic_DNA"/>
</dbReference>
<dbReference type="Proteomes" id="UP000053263">
    <property type="component" value="Unassembled WGS sequence"/>
</dbReference>
<dbReference type="AlphaFoldDB" id="A0A0C9T6V7"/>
<gene>
    <name evidence="2" type="ORF">PLICRDRAFT_57000</name>
</gene>
<feature type="compositionally biased region" description="Low complexity" evidence="1">
    <location>
        <begin position="224"/>
        <end position="234"/>
    </location>
</feature>
<evidence type="ECO:0000256" key="1">
    <source>
        <dbReference type="SAM" id="MobiDB-lite"/>
    </source>
</evidence>
<feature type="compositionally biased region" description="Low complexity" evidence="1">
    <location>
        <begin position="326"/>
        <end position="336"/>
    </location>
</feature>
<reference evidence="2 3" key="1">
    <citation type="submission" date="2014-06" db="EMBL/GenBank/DDBJ databases">
        <title>Evolutionary Origins and Diversification of the Mycorrhizal Mutualists.</title>
        <authorList>
            <consortium name="DOE Joint Genome Institute"/>
            <consortium name="Mycorrhizal Genomics Consortium"/>
            <person name="Kohler A."/>
            <person name="Kuo A."/>
            <person name="Nagy L.G."/>
            <person name="Floudas D."/>
            <person name="Copeland A."/>
            <person name="Barry K.W."/>
            <person name="Cichocki N."/>
            <person name="Veneault-Fourrey C."/>
            <person name="LaButti K."/>
            <person name="Lindquist E.A."/>
            <person name="Lipzen A."/>
            <person name="Lundell T."/>
            <person name="Morin E."/>
            <person name="Murat C."/>
            <person name="Riley R."/>
            <person name="Ohm R."/>
            <person name="Sun H."/>
            <person name="Tunlid A."/>
            <person name="Henrissat B."/>
            <person name="Grigoriev I.V."/>
            <person name="Hibbett D.S."/>
            <person name="Martin F."/>
        </authorList>
    </citation>
    <scope>NUCLEOTIDE SEQUENCE [LARGE SCALE GENOMIC DNA]</scope>
    <source>
        <strain evidence="2 3">FD-325 SS-3</strain>
    </source>
</reference>
<organism evidence="2 3">
    <name type="scientific">Plicaturopsis crispa FD-325 SS-3</name>
    <dbReference type="NCBI Taxonomy" id="944288"/>
    <lineage>
        <taxon>Eukaryota</taxon>
        <taxon>Fungi</taxon>
        <taxon>Dikarya</taxon>
        <taxon>Basidiomycota</taxon>
        <taxon>Agaricomycotina</taxon>
        <taxon>Agaricomycetes</taxon>
        <taxon>Agaricomycetidae</taxon>
        <taxon>Amylocorticiales</taxon>
        <taxon>Amylocorticiaceae</taxon>
        <taxon>Plicatura</taxon>
        <taxon>Plicaturopsis crispa</taxon>
    </lineage>
</organism>
<feature type="compositionally biased region" description="Gly residues" evidence="1">
    <location>
        <begin position="469"/>
        <end position="480"/>
    </location>
</feature>
<evidence type="ECO:0000313" key="3">
    <source>
        <dbReference type="Proteomes" id="UP000053263"/>
    </source>
</evidence>
<name>A0A0C9T6V7_PLICR</name>
<feature type="compositionally biased region" description="Polar residues" evidence="1">
    <location>
        <begin position="409"/>
        <end position="428"/>
    </location>
</feature>
<feature type="compositionally biased region" description="Low complexity" evidence="1">
    <location>
        <begin position="27"/>
        <end position="38"/>
    </location>
</feature>
<feature type="compositionally biased region" description="Polar residues" evidence="1">
    <location>
        <begin position="382"/>
        <end position="394"/>
    </location>
</feature>
<proteinExistence type="predicted"/>
<sequence>MQTRRPSAVPPLAIVLPHPSLPRRRSSLLSATATSPRTPRSCGSPTCSSIFLASNNRKSTDSWNSSNQDDQEWEWKPEQTSLLSRTLDALPAHLTPFNGPVPPSNLLDKIARGISQAKGPLDWPHSVRATRLKLVELARLQAKEAAAEKRRRGIAEEDDDYVVDSNGEVLQTTTNMRGRRPLYRQSSMEFMNSAKPDHFKDNDNLLRLSSRLQRSDRYFSNPAYHPYSRPSPAHSRSRSPHAPHLSTASSTTLASSFGSSASSTAPLQPSLRRAASFLSSADSSVENSKPEDPRVQRVRRSDSFCAPTPKGTQRSGPLKRAPSFGASSSTDAPAPSSDEEEKARTRKAKKARTKTMSPATPPPSSPALNSPASRTRSKTKKANTATSRSESISPNKADALKSPSRQKRNPSTLGLESPTSPASNNMQPPRTLRRVRATSFARAPARRISFGSLATPAEEDHENEPYGAAFGGPLDGGQSGLGSAFQLQ</sequence>
<accession>A0A0C9T6V7</accession>
<feature type="compositionally biased region" description="Basic and acidic residues" evidence="1">
    <location>
        <begin position="288"/>
        <end position="302"/>
    </location>
</feature>
<evidence type="ECO:0000313" key="2">
    <source>
        <dbReference type="EMBL" id="KII85059.1"/>
    </source>
</evidence>
<feature type="compositionally biased region" description="Basic residues" evidence="1">
    <location>
        <begin position="344"/>
        <end position="353"/>
    </location>
</feature>
<feature type="region of interest" description="Disordered" evidence="1">
    <location>
        <begin position="219"/>
        <end position="488"/>
    </location>
</feature>
<keyword evidence="3" id="KW-1185">Reference proteome</keyword>
<feature type="region of interest" description="Disordered" evidence="1">
    <location>
        <begin position="23"/>
        <end position="46"/>
    </location>
</feature>
<protein>
    <submittedName>
        <fullName evidence="2">Uncharacterized protein</fullName>
    </submittedName>
</protein>
<feature type="compositionally biased region" description="Low complexity" evidence="1">
    <location>
        <begin position="242"/>
        <end position="284"/>
    </location>
</feature>
<dbReference type="HOGENOM" id="CLU_014804_0_0_1"/>
<dbReference type="OrthoDB" id="433738at2759"/>